<dbReference type="Proteomes" id="UP000193467">
    <property type="component" value="Unassembled WGS sequence"/>
</dbReference>
<evidence type="ECO:0000313" key="3">
    <source>
        <dbReference type="Proteomes" id="UP000193467"/>
    </source>
</evidence>
<evidence type="ECO:0000256" key="1">
    <source>
        <dbReference type="SAM" id="MobiDB-lite"/>
    </source>
</evidence>
<comment type="caution">
    <text evidence="2">The sequence shown here is derived from an EMBL/GenBank/DDBJ whole genome shotgun (WGS) entry which is preliminary data.</text>
</comment>
<protein>
    <submittedName>
        <fullName evidence="2">Uncharacterized protein</fullName>
    </submittedName>
</protein>
<feature type="region of interest" description="Disordered" evidence="1">
    <location>
        <begin position="100"/>
        <end position="241"/>
    </location>
</feature>
<gene>
    <name evidence="2" type="ORF">BCR35DRAFT_335133</name>
</gene>
<evidence type="ECO:0000313" key="2">
    <source>
        <dbReference type="EMBL" id="ORY59036.1"/>
    </source>
</evidence>
<feature type="region of interest" description="Disordered" evidence="1">
    <location>
        <begin position="18"/>
        <end position="67"/>
    </location>
</feature>
<keyword evidence="3" id="KW-1185">Reference proteome</keyword>
<accession>A0A1Y2DIP9</accession>
<name>A0A1Y2DIP9_9BASI</name>
<dbReference type="InParanoid" id="A0A1Y2DIP9"/>
<feature type="compositionally biased region" description="Polar residues" evidence="1">
    <location>
        <begin position="190"/>
        <end position="207"/>
    </location>
</feature>
<proteinExistence type="predicted"/>
<dbReference type="EMBL" id="MCGR01000077">
    <property type="protein sequence ID" value="ORY59036.1"/>
    <property type="molecule type" value="Genomic_DNA"/>
</dbReference>
<sequence length="241" mass="26740">MNHSSAHLPLPPLVAHQHQDAPSMLHSAHPHRSHTFPLPSLHHPTPVRGYSTPARLHAPPPSQPTPQVYAALYDHLVARWTVQAQEVAHHHDERAVKRARTLGEGREAEVAEDSEPQEDNGKEEARSAQDTGVEQQDMDADFSSRSQRQSSLPPPSLTRPESNLRANLSFAPHPLRRKRSTSSPPAAASQDPNTFPRATSHPLTNPKTGAPRPFVAEANRSPPLPPSQIELRRPRQRHQEL</sequence>
<dbReference type="AlphaFoldDB" id="A0A1Y2DIP9"/>
<reference evidence="2 3" key="1">
    <citation type="submission" date="2016-07" db="EMBL/GenBank/DDBJ databases">
        <title>Pervasive Adenine N6-methylation of Active Genes in Fungi.</title>
        <authorList>
            <consortium name="DOE Joint Genome Institute"/>
            <person name="Mondo S.J."/>
            <person name="Dannebaum R.O."/>
            <person name="Kuo R.C."/>
            <person name="Labutti K."/>
            <person name="Haridas S."/>
            <person name="Kuo A."/>
            <person name="Salamov A."/>
            <person name="Ahrendt S.R."/>
            <person name="Lipzen A."/>
            <person name="Sullivan W."/>
            <person name="Andreopoulos W.B."/>
            <person name="Clum A."/>
            <person name="Lindquist E."/>
            <person name="Daum C."/>
            <person name="Ramamoorthy G.K."/>
            <person name="Gryganskyi A."/>
            <person name="Culley D."/>
            <person name="Magnuson J.K."/>
            <person name="James T.Y."/>
            <person name="O'Malley M.A."/>
            <person name="Stajich J.E."/>
            <person name="Spatafora J.W."/>
            <person name="Visel A."/>
            <person name="Grigoriev I.V."/>
        </authorList>
    </citation>
    <scope>NUCLEOTIDE SEQUENCE [LARGE SCALE GENOMIC DNA]</scope>
    <source>
        <strain evidence="2 3">62-1032</strain>
    </source>
</reference>
<feature type="compositionally biased region" description="Basic and acidic residues" evidence="1">
    <location>
        <begin position="230"/>
        <end position="241"/>
    </location>
</feature>
<organism evidence="2 3">
    <name type="scientific">Leucosporidium creatinivorum</name>
    <dbReference type="NCBI Taxonomy" id="106004"/>
    <lineage>
        <taxon>Eukaryota</taxon>
        <taxon>Fungi</taxon>
        <taxon>Dikarya</taxon>
        <taxon>Basidiomycota</taxon>
        <taxon>Pucciniomycotina</taxon>
        <taxon>Microbotryomycetes</taxon>
        <taxon>Leucosporidiales</taxon>
        <taxon>Leucosporidium</taxon>
    </lineage>
</organism>
<feature type="compositionally biased region" description="Basic and acidic residues" evidence="1">
    <location>
        <begin position="100"/>
        <end position="109"/>
    </location>
</feature>